<dbReference type="Pfam" id="PF18755">
    <property type="entry name" value="RAMA"/>
    <property type="match status" value="1"/>
</dbReference>
<evidence type="ECO:0000259" key="3">
    <source>
        <dbReference type="Pfam" id="PF18755"/>
    </source>
</evidence>
<dbReference type="RefSeq" id="WP_110481310.1">
    <property type="nucleotide sequence ID" value="NZ_CP024988.1"/>
</dbReference>
<dbReference type="Pfam" id="PF03235">
    <property type="entry name" value="GmrSD_N"/>
    <property type="match status" value="1"/>
</dbReference>
<protein>
    <recommendedName>
        <fullName evidence="6">DUF262 domain-containing protein</fullName>
    </recommendedName>
</protein>
<dbReference type="AlphaFoldDB" id="A0A2Z3YNC5"/>
<name>A0A2Z3YNC5_9CORY</name>
<feature type="domain" description="GmrSD restriction endonucleases N-terminal" evidence="1">
    <location>
        <begin position="10"/>
        <end position="247"/>
    </location>
</feature>
<proteinExistence type="predicted"/>
<dbReference type="InterPro" id="IPR011089">
    <property type="entry name" value="GmrSD_C"/>
</dbReference>
<evidence type="ECO:0000259" key="1">
    <source>
        <dbReference type="Pfam" id="PF03235"/>
    </source>
</evidence>
<dbReference type="PANTHER" id="PTHR35149:SF1">
    <property type="entry name" value="DUF5655 DOMAIN-CONTAINING PROTEIN"/>
    <property type="match status" value="1"/>
</dbReference>
<dbReference type="InterPro" id="IPR004919">
    <property type="entry name" value="GmrSD_N"/>
</dbReference>
<sequence>MIPPNFQSLREIFQTPVRIDVPLFQRPYVWTRDTQWEPLWEDITRLTEDSLAFRDNQSTHFLGAVVLQSSSSPFGGLPRWIAIDGQQRLTTLQIILNALHRQLVAHGHEQIAAQVLPLVENPEYIRQTDEDRYKLWPTNKDRAAFVSAMTATYLDTNNVGPTARAQGDSTSSRLVPAHQFFTEAIDTWLHDDDSPERATALVSTILDRLRIVNIQLDSNEDAQAIFETLNARGTPLSAADLIKNFVFQNLDTAQHQAEDAYANYWEQFETDWWEKEITYGRVTNSRSSWFLWQWLIARTLTEFPIREVFRQFKNYVATTDIPVSGLLPHIKRSSDRYRSIIEGGSRPIGELSRPELFSYRISTLDSEITRPLLIWLDEPEQSGIPQEDKERILVILEGWLVRRALVKVPSQGGNRLIIDLMKTLSKSPQDALPSVTARFLTANATTIGYWPSDHDVRASLVGARAFQKYRRDRLRMVLEAVEDNRRGYPDGKQLSMGPIPRGRGTVEHLMPQKWRKHWPADLTEEQETARDSVLDQIGNLTLLTQKLNSKVSNGAWTTKRADLINHDDVLLTRDATALEPPVWDEEAIEARTCELVEEILTIWPVPEGCTVTDHVSGQTTSSTTVTLKDLVRSGILPVGTVLHCARQNSRWHEVTATVTADGGISLAGTTYTSPSMAARAAAGSESENGWIWWAVVGTGQTLDQVRAAYRESTAPETNS</sequence>
<dbReference type="Pfam" id="PF07510">
    <property type="entry name" value="GmrSD_C"/>
    <property type="match status" value="1"/>
</dbReference>
<organism evidence="4 5">
    <name type="scientific">Corynebacterium provencense</name>
    <dbReference type="NCBI Taxonomy" id="1737425"/>
    <lineage>
        <taxon>Bacteria</taxon>
        <taxon>Bacillati</taxon>
        <taxon>Actinomycetota</taxon>
        <taxon>Actinomycetes</taxon>
        <taxon>Mycobacteriales</taxon>
        <taxon>Corynebacteriaceae</taxon>
        <taxon>Corynebacterium</taxon>
    </lineage>
</organism>
<accession>A0A2Z3YNC5</accession>
<reference evidence="5" key="1">
    <citation type="submission" date="2017-11" db="EMBL/GenBank/DDBJ databases">
        <title>Otitis media/interna in a cat caused by the recently described species Corynebacterium provencense.</title>
        <authorList>
            <person name="Kittl S."/>
            <person name="Brodard I."/>
            <person name="Rychener L."/>
            <person name="Jores J."/>
            <person name="Roosje P."/>
            <person name="Gobeli Brawand S."/>
        </authorList>
    </citation>
    <scope>NUCLEOTIDE SEQUENCE [LARGE SCALE GENOMIC DNA]</scope>
    <source>
        <strain evidence="5">17KM38</strain>
    </source>
</reference>
<dbReference type="OrthoDB" id="9798761at2"/>
<feature type="domain" description="GmrSD restriction endonucleases C-terminal" evidence="2">
    <location>
        <begin position="450"/>
        <end position="597"/>
    </location>
</feature>
<evidence type="ECO:0008006" key="6">
    <source>
        <dbReference type="Google" id="ProtNLM"/>
    </source>
</evidence>
<keyword evidence="5" id="KW-1185">Reference proteome</keyword>
<dbReference type="Proteomes" id="UP000247696">
    <property type="component" value="Chromosome"/>
</dbReference>
<dbReference type="KEGG" id="cpre:Csp1_11820"/>
<feature type="domain" description="RAMA" evidence="3">
    <location>
        <begin position="615"/>
        <end position="713"/>
    </location>
</feature>
<evidence type="ECO:0000313" key="5">
    <source>
        <dbReference type="Proteomes" id="UP000247696"/>
    </source>
</evidence>
<gene>
    <name evidence="4" type="ORF">Csp1_11820</name>
</gene>
<evidence type="ECO:0000259" key="2">
    <source>
        <dbReference type="Pfam" id="PF07510"/>
    </source>
</evidence>
<dbReference type="EMBL" id="CP024988">
    <property type="protein sequence ID" value="AWT25982.1"/>
    <property type="molecule type" value="Genomic_DNA"/>
</dbReference>
<dbReference type="PANTHER" id="PTHR35149">
    <property type="entry name" value="SLL5132 PROTEIN"/>
    <property type="match status" value="1"/>
</dbReference>
<evidence type="ECO:0000313" key="4">
    <source>
        <dbReference type="EMBL" id="AWT25982.1"/>
    </source>
</evidence>
<dbReference type="InterPro" id="IPR040843">
    <property type="entry name" value="RAMA"/>
</dbReference>